<dbReference type="EMBL" id="MK500494">
    <property type="protein sequence ID" value="QBK90613.1"/>
    <property type="molecule type" value="Genomic_DNA"/>
</dbReference>
<keyword evidence="1" id="KW-0472">Membrane</keyword>
<name>A0A481Z3X8_9VIRU</name>
<feature type="transmembrane region" description="Helical" evidence="1">
    <location>
        <begin position="221"/>
        <end position="246"/>
    </location>
</feature>
<accession>A0A481Z3X8</accession>
<protein>
    <submittedName>
        <fullName evidence="2">Lipid membrane protein</fullName>
    </submittedName>
</protein>
<evidence type="ECO:0000313" key="2">
    <source>
        <dbReference type="EMBL" id="QBK90613.1"/>
    </source>
</evidence>
<keyword evidence="1" id="KW-0812">Transmembrane</keyword>
<organism evidence="2">
    <name type="scientific">Pithovirus LCPAC104</name>
    <dbReference type="NCBI Taxonomy" id="2506589"/>
    <lineage>
        <taxon>Viruses</taxon>
        <taxon>Pithoviruses</taxon>
    </lineage>
</organism>
<reference evidence="2" key="1">
    <citation type="journal article" date="2019" name="MBio">
        <title>Virus Genomes from Deep Sea Sediments Expand the Ocean Megavirome and Support Independent Origins of Viral Gigantism.</title>
        <authorList>
            <person name="Backstrom D."/>
            <person name="Yutin N."/>
            <person name="Jorgensen S.L."/>
            <person name="Dharamshi J."/>
            <person name="Homa F."/>
            <person name="Zaremba-Niedwiedzka K."/>
            <person name="Spang A."/>
            <person name="Wolf Y.I."/>
            <person name="Koonin E.V."/>
            <person name="Ettema T.J."/>
        </authorList>
    </citation>
    <scope>NUCLEOTIDE SEQUENCE</scope>
</reference>
<keyword evidence="1" id="KW-1133">Transmembrane helix</keyword>
<sequence length="254" mass="28292">MGNAFSTNTVNDVVDILVNIVISATQNCQTTISQNQVLNISGNTGVTIDLGKIDWSQVINYNLSCISQVDTQTNIDQNLQEEIDQISSSINQAFNLSGTTEADNILNILTKLSDQIKISFNQTCKNIFQQDQVFNITGNNDSQIKTTLNFNQSVDGALQCIQEDSAVQQIKEELRQQIAQKSSVEVESLLAGFITFMIIIGIVIAFFIFRPDKSKEEKKNTGLTIVIVIIIFIIIYIILAWALGWFPFGRTRTN</sequence>
<gene>
    <name evidence="2" type="ORF">LCPAC104_01090</name>
</gene>
<proteinExistence type="predicted"/>
<evidence type="ECO:0000256" key="1">
    <source>
        <dbReference type="SAM" id="Phobius"/>
    </source>
</evidence>
<feature type="transmembrane region" description="Helical" evidence="1">
    <location>
        <begin position="189"/>
        <end position="209"/>
    </location>
</feature>